<evidence type="ECO:0000313" key="2">
    <source>
        <dbReference type="EMBL" id="MBB3046734.1"/>
    </source>
</evidence>
<organism evidence="2 3">
    <name type="scientific">Litorivivens lipolytica</name>
    <dbReference type="NCBI Taxonomy" id="1524264"/>
    <lineage>
        <taxon>Bacteria</taxon>
        <taxon>Pseudomonadati</taxon>
        <taxon>Pseudomonadota</taxon>
        <taxon>Gammaproteobacteria</taxon>
        <taxon>Litorivivens</taxon>
    </lineage>
</organism>
<sequence>MKSLLVAGSVALLLSFPVHADEPDPTQALLKGQQATPTGQLLQLQRSGKLASRKEQQLPGKAQTKIYDRYINSFGHPIPETYISDTFTE</sequence>
<protein>
    <recommendedName>
        <fullName evidence="4">DUF3613 domain-containing protein</fullName>
    </recommendedName>
</protein>
<name>A0A7W4W3I6_9GAMM</name>
<dbReference type="Pfam" id="PF12266">
    <property type="entry name" value="DUF3613"/>
    <property type="match status" value="1"/>
</dbReference>
<proteinExistence type="predicted"/>
<feature type="chain" id="PRO_5031561653" description="DUF3613 domain-containing protein" evidence="1">
    <location>
        <begin position="21"/>
        <end position="89"/>
    </location>
</feature>
<evidence type="ECO:0000313" key="3">
    <source>
        <dbReference type="Proteomes" id="UP000537130"/>
    </source>
</evidence>
<dbReference type="InterPro" id="IPR022053">
    <property type="entry name" value="DUF3613"/>
</dbReference>
<dbReference type="RefSeq" id="WP_183409409.1">
    <property type="nucleotide sequence ID" value="NZ_JACHWY010000001.1"/>
</dbReference>
<dbReference type="AlphaFoldDB" id="A0A7W4W3I6"/>
<keyword evidence="1" id="KW-0732">Signal</keyword>
<dbReference type="Proteomes" id="UP000537130">
    <property type="component" value="Unassembled WGS sequence"/>
</dbReference>
<evidence type="ECO:0000256" key="1">
    <source>
        <dbReference type="SAM" id="SignalP"/>
    </source>
</evidence>
<keyword evidence="3" id="KW-1185">Reference proteome</keyword>
<dbReference type="EMBL" id="JACHWY010000001">
    <property type="protein sequence ID" value="MBB3046734.1"/>
    <property type="molecule type" value="Genomic_DNA"/>
</dbReference>
<gene>
    <name evidence="2" type="ORF">FHR99_000970</name>
</gene>
<accession>A0A7W4W3I6</accession>
<reference evidence="2 3" key="1">
    <citation type="submission" date="2020-08" db="EMBL/GenBank/DDBJ databases">
        <title>Genomic Encyclopedia of Type Strains, Phase III (KMG-III): the genomes of soil and plant-associated and newly described type strains.</title>
        <authorList>
            <person name="Whitman W."/>
        </authorList>
    </citation>
    <scope>NUCLEOTIDE SEQUENCE [LARGE SCALE GENOMIC DNA]</scope>
    <source>
        <strain evidence="2 3">CECT 8654</strain>
    </source>
</reference>
<evidence type="ECO:0008006" key="4">
    <source>
        <dbReference type="Google" id="ProtNLM"/>
    </source>
</evidence>
<comment type="caution">
    <text evidence="2">The sequence shown here is derived from an EMBL/GenBank/DDBJ whole genome shotgun (WGS) entry which is preliminary data.</text>
</comment>
<feature type="signal peptide" evidence="1">
    <location>
        <begin position="1"/>
        <end position="20"/>
    </location>
</feature>